<evidence type="ECO:0000313" key="2">
    <source>
        <dbReference type="EMBL" id="MFC4357975.1"/>
    </source>
</evidence>
<dbReference type="RefSeq" id="WP_267624442.1">
    <property type="nucleotide sequence ID" value="NZ_JAODIW010000008.1"/>
</dbReference>
<evidence type="ECO:0000256" key="1">
    <source>
        <dbReference type="SAM" id="MobiDB-lite"/>
    </source>
</evidence>
<keyword evidence="3" id="KW-1185">Reference proteome</keyword>
<name>A0ABD5PAN1_9EURY</name>
<proteinExistence type="predicted"/>
<sequence length="83" mass="9156">MSDTSGNGIRRVDDTTDESGNQSVEVEFGPHHRVRIEETGDDVRFHLVSTHHGFEASASGDPPTELEELIETVRESHPELASD</sequence>
<comment type="caution">
    <text evidence="2">The sequence shown here is derived from an EMBL/GenBank/DDBJ whole genome shotgun (WGS) entry which is preliminary data.</text>
</comment>
<evidence type="ECO:0000313" key="3">
    <source>
        <dbReference type="Proteomes" id="UP001595921"/>
    </source>
</evidence>
<dbReference type="EMBL" id="JBHSDS010000006">
    <property type="protein sequence ID" value="MFC4357975.1"/>
    <property type="molecule type" value="Genomic_DNA"/>
</dbReference>
<reference evidence="2 3" key="1">
    <citation type="journal article" date="2019" name="Int. J. Syst. Evol. Microbiol.">
        <title>The Global Catalogue of Microorganisms (GCM) 10K type strain sequencing project: providing services to taxonomists for standard genome sequencing and annotation.</title>
        <authorList>
            <consortium name="The Broad Institute Genomics Platform"/>
            <consortium name="The Broad Institute Genome Sequencing Center for Infectious Disease"/>
            <person name="Wu L."/>
            <person name="Ma J."/>
        </authorList>
    </citation>
    <scope>NUCLEOTIDE SEQUENCE [LARGE SCALE GENOMIC DNA]</scope>
    <source>
        <strain evidence="2 3">CGMCC 1.12553</strain>
    </source>
</reference>
<organism evidence="2 3">
    <name type="scientific">Halobium salinum</name>
    <dbReference type="NCBI Taxonomy" id="1364940"/>
    <lineage>
        <taxon>Archaea</taxon>
        <taxon>Methanobacteriati</taxon>
        <taxon>Methanobacteriota</taxon>
        <taxon>Stenosarchaea group</taxon>
        <taxon>Halobacteria</taxon>
        <taxon>Halobacteriales</taxon>
        <taxon>Haloferacaceae</taxon>
        <taxon>Halobium</taxon>
    </lineage>
</organism>
<feature type="region of interest" description="Disordered" evidence="1">
    <location>
        <begin position="1"/>
        <end position="31"/>
    </location>
</feature>
<gene>
    <name evidence="2" type="ORF">ACFO0N_08450</name>
</gene>
<protein>
    <submittedName>
        <fullName evidence="2">Uncharacterized protein</fullName>
    </submittedName>
</protein>
<accession>A0ABD5PAN1</accession>
<dbReference type="AlphaFoldDB" id="A0ABD5PAN1"/>
<dbReference type="Proteomes" id="UP001595921">
    <property type="component" value="Unassembled WGS sequence"/>
</dbReference>